<proteinExistence type="predicted"/>
<name>A0A7T8H0U3_CALRO</name>
<dbReference type="AlphaFoldDB" id="A0A7T8H0U3"/>
<feature type="region of interest" description="Disordered" evidence="1">
    <location>
        <begin position="16"/>
        <end position="36"/>
    </location>
</feature>
<dbReference type="EMBL" id="CP045899">
    <property type="protein sequence ID" value="QQP41328.1"/>
    <property type="molecule type" value="Genomic_DNA"/>
</dbReference>
<sequence length="69" mass="8047">MKEKHLQRYQALINNLKNSGPRTCGPTKPRRQPLDNTFWPHMCVQGLQASLPEHRHPESRRQPGEVRHG</sequence>
<feature type="compositionally biased region" description="Basic and acidic residues" evidence="1">
    <location>
        <begin position="52"/>
        <end position="69"/>
    </location>
</feature>
<evidence type="ECO:0000313" key="2">
    <source>
        <dbReference type="EMBL" id="QQP41328.1"/>
    </source>
</evidence>
<evidence type="ECO:0000256" key="1">
    <source>
        <dbReference type="SAM" id="MobiDB-lite"/>
    </source>
</evidence>
<keyword evidence="3" id="KW-1185">Reference proteome</keyword>
<dbReference type="Proteomes" id="UP000595437">
    <property type="component" value="Chromosome 10"/>
</dbReference>
<organism evidence="2 3">
    <name type="scientific">Caligus rogercresseyi</name>
    <name type="common">Sea louse</name>
    <dbReference type="NCBI Taxonomy" id="217165"/>
    <lineage>
        <taxon>Eukaryota</taxon>
        <taxon>Metazoa</taxon>
        <taxon>Ecdysozoa</taxon>
        <taxon>Arthropoda</taxon>
        <taxon>Crustacea</taxon>
        <taxon>Multicrustacea</taxon>
        <taxon>Hexanauplia</taxon>
        <taxon>Copepoda</taxon>
        <taxon>Siphonostomatoida</taxon>
        <taxon>Caligidae</taxon>
        <taxon>Caligus</taxon>
    </lineage>
</organism>
<reference evidence="3" key="1">
    <citation type="submission" date="2021-01" db="EMBL/GenBank/DDBJ databases">
        <title>Caligus Genome Assembly.</title>
        <authorList>
            <person name="Gallardo-Escarate C."/>
        </authorList>
    </citation>
    <scope>NUCLEOTIDE SEQUENCE [LARGE SCALE GENOMIC DNA]</scope>
</reference>
<evidence type="ECO:0000313" key="3">
    <source>
        <dbReference type="Proteomes" id="UP000595437"/>
    </source>
</evidence>
<gene>
    <name evidence="2" type="ORF">FKW44_015657</name>
</gene>
<accession>A0A7T8H0U3</accession>
<protein>
    <submittedName>
        <fullName evidence="2">Uncharacterized protein</fullName>
    </submittedName>
</protein>
<feature type="region of interest" description="Disordered" evidence="1">
    <location>
        <begin position="49"/>
        <end position="69"/>
    </location>
</feature>